<dbReference type="Pfam" id="PF14559">
    <property type="entry name" value="TPR_19"/>
    <property type="match status" value="1"/>
</dbReference>
<accession>A0AAU8LWC7</accession>
<protein>
    <submittedName>
        <fullName evidence="1">Tetratricopeptide repeat protein</fullName>
    </submittedName>
</protein>
<proteinExistence type="predicted"/>
<name>A0AAU8LWC7_9BACT</name>
<reference evidence="1" key="1">
    <citation type="journal article" date="2024" name="Syst. Appl. Microbiol.">
        <title>First single-strain enrichments of Electrothrix cable bacteria, description of E. aestuarii sp. nov. and E. rattekaaiensis sp. nov., and proposal of a cable bacteria taxonomy following the rules of the SeqCode.</title>
        <authorList>
            <person name="Plum-Jensen L.E."/>
            <person name="Schramm A."/>
            <person name="Marshall I.P.G."/>
        </authorList>
    </citation>
    <scope>NUCLEOTIDE SEQUENCE</scope>
    <source>
        <strain evidence="1">Rat1</strain>
    </source>
</reference>
<dbReference type="Gene3D" id="1.25.40.10">
    <property type="entry name" value="Tetratricopeptide repeat domain"/>
    <property type="match status" value="1"/>
</dbReference>
<dbReference type="EMBL" id="CP159373">
    <property type="protein sequence ID" value="XCN73481.1"/>
    <property type="molecule type" value="Genomic_DNA"/>
</dbReference>
<evidence type="ECO:0000313" key="1">
    <source>
        <dbReference type="EMBL" id="XCN73481.1"/>
    </source>
</evidence>
<dbReference type="KEGG" id="eaj:Q3M24_01640"/>
<dbReference type="InterPro" id="IPR011990">
    <property type="entry name" value="TPR-like_helical_dom_sf"/>
</dbReference>
<dbReference type="SUPFAM" id="SSF48452">
    <property type="entry name" value="TPR-like"/>
    <property type="match status" value="1"/>
</dbReference>
<dbReference type="AlphaFoldDB" id="A0AAU8LWC7"/>
<reference evidence="1" key="2">
    <citation type="submission" date="2024-06" db="EMBL/GenBank/DDBJ databases">
        <authorList>
            <person name="Plum-Jensen L.E."/>
            <person name="Schramm A."/>
            <person name="Marshall I.P.G."/>
        </authorList>
    </citation>
    <scope>NUCLEOTIDE SEQUENCE</scope>
    <source>
        <strain evidence="1">Rat1</strain>
    </source>
</reference>
<sequence length="131" mass="15640">MGLDNFAWSFADFIFNGCFPSRLHDQLAGELVKARLMKASRRFDEALEVIDKTLQRMPKYPEALFLKAQILWEGYADYSGAKACLQQVLQLKKMRNEKDETIRRWSEHMLKEMREERRAQRRRVEKDKRQG</sequence>
<gene>
    <name evidence="1" type="ORF">Q3M24_01640</name>
</gene>
<organism evidence="1">
    <name type="scientific">Candidatus Electrothrix aestuarii</name>
    <dbReference type="NCBI Taxonomy" id="3062594"/>
    <lineage>
        <taxon>Bacteria</taxon>
        <taxon>Pseudomonadati</taxon>
        <taxon>Thermodesulfobacteriota</taxon>
        <taxon>Desulfobulbia</taxon>
        <taxon>Desulfobulbales</taxon>
        <taxon>Desulfobulbaceae</taxon>
        <taxon>Candidatus Electrothrix</taxon>
    </lineage>
</organism>